<evidence type="ECO:0000256" key="1">
    <source>
        <dbReference type="ARBA" id="ARBA00002663"/>
    </source>
</evidence>
<evidence type="ECO:0000256" key="7">
    <source>
        <dbReference type="NCBIfam" id="TIGR00188"/>
    </source>
</evidence>
<dbReference type="InterPro" id="IPR014721">
    <property type="entry name" value="Ribsml_uS5_D2-typ_fold_subgr"/>
</dbReference>
<dbReference type="GO" id="GO:0030677">
    <property type="term" value="C:ribonuclease P complex"/>
    <property type="evidence" value="ECO:0007669"/>
    <property type="project" value="TreeGrafter"/>
</dbReference>
<accession>A0A1F5Y093</accession>
<dbReference type="EMBL" id="MFIQ01000012">
    <property type="protein sequence ID" value="OGF93597.1"/>
    <property type="molecule type" value="Genomic_DNA"/>
</dbReference>
<dbReference type="PANTHER" id="PTHR33992">
    <property type="entry name" value="RIBONUCLEASE P PROTEIN COMPONENT"/>
    <property type="match status" value="1"/>
</dbReference>
<keyword evidence="3" id="KW-0540">Nuclease</keyword>
<proteinExistence type="predicted"/>
<dbReference type="AlphaFoldDB" id="A0A1F5Y093"/>
<dbReference type="PANTHER" id="PTHR33992:SF1">
    <property type="entry name" value="RIBONUCLEASE P PROTEIN COMPONENT"/>
    <property type="match status" value="1"/>
</dbReference>
<dbReference type="NCBIfam" id="TIGR00188">
    <property type="entry name" value="rnpA"/>
    <property type="match status" value="1"/>
</dbReference>
<name>A0A1F5Y093_9BACT</name>
<dbReference type="GO" id="GO:0042781">
    <property type="term" value="F:3'-tRNA processing endoribonuclease activity"/>
    <property type="evidence" value="ECO:0007669"/>
    <property type="project" value="TreeGrafter"/>
</dbReference>
<dbReference type="Pfam" id="PF00825">
    <property type="entry name" value="Ribonuclease_P"/>
    <property type="match status" value="1"/>
</dbReference>
<organism evidence="8 9">
    <name type="scientific">Candidatus Giovannonibacteria bacterium RIFCSPLOWO2_12_FULL_44_15</name>
    <dbReference type="NCBI Taxonomy" id="1798364"/>
    <lineage>
        <taxon>Bacteria</taxon>
        <taxon>Candidatus Giovannoniibacteriota</taxon>
    </lineage>
</organism>
<keyword evidence="4" id="KW-0255">Endonuclease</keyword>
<dbReference type="STRING" id="1798364.A3G54_03365"/>
<dbReference type="GO" id="GO:0000049">
    <property type="term" value="F:tRNA binding"/>
    <property type="evidence" value="ECO:0007669"/>
    <property type="project" value="InterPro"/>
</dbReference>
<evidence type="ECO:0000256" key="3">
    <source>
        <dbReference type="ARBA" id="ARBA00022722"/>
    </source>
</evidence>
<keyword evidence="6" id="KW-0694">RNA-binding</keyword>
<comment type="caution">
    <text evidence="8">The sequence shown here is derived from an EMBL/GenBank/DDBJ whole genome shotgun (WGS) entry which is preliminary data.</text>
</comment>
<evidence type="ECO:0000313" key="9">
    <source>
        <dbReference type="Proteomes" id="UP000178894"/>
    </source>
</evidence>
<dbReference type="InterPro" id="IPR020568">
    <property type="entry name" value="Ribosomal_Su5_D2-typ_SF"/>
</dbReference>
<sequence>MSFEDFISLRISKNNIGEKRFTFIIPSKEVKKAVLRNKIRRRAREILRRKGDGIKKGISLAFIFKKGAEEQSYKELEKGISRALDERQLIK</sequence>
<protein>
    <recommendedName>
        <fullName evidence="7">Ribonuclease P protein component</fullName>
        <ecNumber evidence="7">3.1.26.5</ecNumber>
    </recommendedName>
</protein>
<dbReference type="PROSITE" id="PS00648">
    <property type="entry name" value="RIBONUCLEASE_P"/>
    <property type="match status" value="1"/>
</dbReference>
<evidence type="ECO:0000256" key="2">
    <source>
        <dbReference type="ARBA" id="ARBA00022694"/>
    </source>
</evidence>
<dbReference type="InterPro" id="IPR020539">
    <property type="entry name" value="RNase_P_CS"/>
</dbReference>
<dbReference type="GO" id="GO:0004526">
    <property type="term" value="F:ribonuclease P activity"/>
    <property type="evidence" value="ECO:0007669"/>
    <property type="project" value="UniProtKB-UniRule"/>
</dbReference>
<dbReference type="Gene3D" id="3.30.230.10">
    <property type="match status" value="1"/>
</dbReference>
<comment type="function">
    <text evidence="1">RNaseP catalyzes the removal of the 5'-leader sequence from pre-tRNA to produce the mature 5'-terminus. It can also cleave other RNA substrates such as 4.5S RNA. The protein component plays an auxiliary but essential role in vivo by binding to the 5'-leader sequence and broadening the substrate specificity of the ribozyme.</text>
</comment>
<evidence type="ECO:0000256" key="5">
    <source>
        <dbReference type="ARBA" id="ARBA00022801"/>
    </source>
</evidence>
<evidence type="ECO:0000313" key="8">
    <source>
        <dbReference type="EMBL" id="OGF93597.1"/>
    </source>
</evidence>
<evidence type="ECO:0000256" key="4">
    <source>
        <dbReference type="ARBA" id="ARBA00022759"/>
    </source>
</evidence>
<keyword evidence="5" id="KW-0378">Hydrolase</keyword>
<dbReference type="Proteomes" id="UP000178894">
    <property type="component" value="Unassembled WGS sequence"/>
</dbReference>
<evidence type="ECO:0000256" key="6">
    <source>
        <dbReference type="ARBA" id="ARBA00022884"/>
    </source>
</evidence>
<dbReference type="InterPro" id="IPR000100">
    <property type="entry name" value="RNase_P"/>
</dbReference>
<dbReference type="EC" id="3.1.26.5" evidence="7"/>
<dbReference type="SUPFAM" id="SSF54211">
    <property type="entry name" value="Ribosomal protein S5 domain 2-like"/>
    <property type="match status" value="1"/>
</dbReference>
<gene>
    <name evidence="8" type="ORF">A3G54_03365</name>
</gene>
<reference evidence="8 9" key="1">
    <citation type="journal article" date="2016" name="Nat. Commun.">
        <title>Thousands of microbial genomes shed light on interconnected biogeochemical processes in an aquifer system.</title>
        <authorList>
            <person name="Anantharaman K."/>
            <person name="Brown C.T."/>
            <person name="Hug L.A."/>
            <person name="Sharon I."/>
            <person name="Castelle C.J."/>
            <person name="Probst A.J."/>
            <person name="Thomas B.C."/>
            <person name="Singh A."/>
            <person name="Wilkins M.J."/>
            <person name="Karaoz U."/>
            <person name="Brodie E.L."/>
            <person name="Williams K.H."/>
            <person name="Hubbard S.S."/>
            <person name="Banfield J.F."/>
        </authorList>
    </citation>
    <scope>NUCLEOTIDE SEQUENCE [LARGE SCALE GENOMIC DNA]</scope>
</reference>
<keyword evidence="2" id="KW-0819">tRNA processing</keyword>